<evidence type="ECO:0000256" key="1">
    <source>
        <dbReference type="ARBA" id="ARBA00004970"/>
    </source>
</evidence>
<name>A0ABP8DBB8_9ACTN</name>
<dbReference type="InterPro" id="IPR016195">
    <property type="entry name" value="Pol/histidinol_Pase-like"/>
</dbReference>
<evidence type="ECO:0000259" key="9">
    <source>
        <dbReference type="Pfam" id="PF02811"/>
    </source>
</evidence>
<feature type="domain" description="PHP" evidence="9">
    <location>
        <begin position="9"/>
        <end position="218"/>
    </location>
</feature>
<evidence type="ECO:0000256" key="6">
    <source>
        <dbReference type="ARBA" id="ARBA00023102"/>
    </source>
</evidence>
<dbReference type="Pfam" id="PF02811">
    <property type="entry name" value="PHP"/>
    <property type="match status" value="1"/>
</dbReference>
<evidence type="ECO:0000256" key="4">
    <source>
        <dbReference type="ARBA" id="ARBA00022605"/>
    </source>
</evidence>
<dbReference type="Proteomes" id="UP001500620">
    <property type="component" value="Unassembled WGS sequence"/>
</dbReference>
<comment type="caution">
    <text evidence="10">The sequence shown here is derived from an EMBL/GenBank/DDBJ whole genome shotgun (WGS) entry which is preliminary data.</text>
</comment>
<dbReference type="EC" id="3.1.3.15" evidence="3 8"/>
<organism evidence="10 11">
    <name type="scientific">Dactylosporangium darangshiense</name>
    <dbReference type="NCBI Taxonomy" id="579108"/>
    <lineage>
        <taxon>Bacteria</taxon>
        <taxon>Bacillati</taxon>
        <taxon>Actinomycetota</taxon>
        <taxon>Actinomycetes</taxon>
        <taxon>Micromonosporales</taxon>
        <taxon>Micromonosporaceae</taxon>
        <taxon>Dactylosporangium</taxon>
    </lineage>
</organism>
<comment type="similarity">
    <text evidence="2 8">Belongs to the PHP hydrolase family. HisK subfamily.</text>
</comment>
<comment type="pathway">
    <text evidence="1 8">Amino-acid biosynthesis; L-histidine biosynthesis; L-histidine from 5-phospho-alpha-D-ribose 1-diphosphate: step 8/9.</text>
</comment>
<evidence type="ECO:0000256" key="3">
    <source>
        <dbReference type="ARBA" id="ARBA00013085"/>
    </source>
</evidence>
<dbReference type="PANTHER" id="PTHR21039:SF0">
    <property type="entry name" value="HISTIDINOL-PHOSPHATASE"/>
    <property type="match status" value="1"/>
</dbReference>
<keyword evidence="4 8" id="KW-0028">Amino-acid biosynthesis</keyword>
<keyword evidence="11" id="KW-1185">Reference proteome</keyword>
<keyword evidence="6 8" id="KW-0368">Histidine biosynthesis</keyword>
<proteinExistence type="inferred from homology"/>
<sequence length="278" mass="30954">MLMRRLPPDLHTHSEFSWDTDTGDMEGSCARAVELGLPAIAFTEHTDFVTWTVDPSLLPDRMARHLADPTHLAPPPLDVEGYLEAIERCRAKYPELKIITGVELGEPHWFAEPAAALLASHPFERVIGSLHSISVAGRHCLVEDEFALRGVPDVLREYFAETIRMIVSCGDFSTLTHLDYPLRYLPQDRATRLTDFEEEVRAVLAALAGTGRALEVNTRRDLEPEVLHWWRESGGTAVSFGSDAHRPEAVATGFAAAAAKAESAGFRPGRHPYDHWIR</sequence>
<comment type="catalytic activity">
    <reaction evidence="7 8">
        <text>L-histidinol phosphate + H2O = L-histidinol + phosphate</text>
        <dbReference type="Rhea" id="RHEA:14465"/>
        <dbReference type="ChEBI" id="CHEBI:15377"/>
        <dbReference type="ChEBI" id="CHEBI:43474"/>
        <dbReference type="ChEBI" id="CHEBI:57699"/>
        <dbReference type="ChEBI" id="CHEBI:57980"/>
        <dbReference type="EC" id="3.1.3.15"/>
    </reaction>
</comment>
<protein>
    <recommendedName>
        <fullName evidence="3 8">Histidinol-phosphatase</fullName>
        <shortName evidence="8">HolPase</shortName>
        <ecNumber evidence="3 8">3.1.3.15</ecNumber>
    </recommendedName>
</protein>
<dbReference type="PANTHER" id="PTHR21039">
    <property type="entry name" value="HISTIDINOL PHOSPHATASE-RELATED"/>
    <property type="match status" value="1"/>
</dbReference>
<dbReference type="SUPFAM" id="SSF89550">
    <property type="entry name" value="PHP domain-like"/>
    <property type="match status" value="1"/>
</dbReference>
<dbReference type="EMBL" id="BAABAT010000012">
    <property type="protein sequence ID" value="GAA4251819.1"/>
    <property type="molecule type" value="Genomic_DNA"/>
</dbReference>
<dbReference type="InterPro" id="IPR004013">
    <property type="entry name" value="PHP_dom"/>
</dbReference>
<evidence type="ECO:0000256" key="5">
    <source>
        <dbReference type="ARBA" id="ARBA00022801"/>
    </source>
</evidence>
<gene>
    <name evidence="10" type="ORF">GCM10022255_045910</name>
</gene>
<evidence type="ECO:0000256" key="7">
    <source>
        <dbReference type="ARBA" id="ARBA00049158"/>
    </source>
</evidence>
<keyword evidence="5 8" id="KW-0378">Hydrolase</keyword>
<accession>A0ABP8DBB8</accession>
<evidence type="ECO:0000256" key="8">
    <source>
        <dbReference type="RuleBase" id="RU366003"/>
    </source>
</evidence>
<dbReference type="Gene3D" id="3.20.20.140">
    <property type="entry name" value="Metal-dependent hydrolases"/>
    <property type="match status" value="1"/>
</dbReference>
<evidence type="ECO:0000256" key="2">
    <source>
        <dbReference type="ARBA" id="ARBA00009152"/>
    </source>
</evidence>
<evidence type="ECO:0000313" key="11">
    <source>
        <dbReference type="Proteomes" id="UP001500620"/>
    </source>
</evidence>
<evidence type="ECO:0000313" key="10">
    <source>
        <dbReference type="EMBL" id="GAA4251819.1"/>
    </source>
</evidence>
<reference evidence="11" key="1">
    <citation type="journal article" date="2019" name="Int. J. Syst. Evol. Microbiol.">
        <title>The Global Catalogue of Microorganisms (GCM) 10K type strain sequencing project: providing services to taxonomists for standard genome sequencing and annotation.</title>
        <authorList>
            <consortium name="The Broad Institute Genomics Platform"/>
            <consortium name="The Broad Institute Genome Sequencing Center for Infectious Disease"/>
            <person name="Wu L."/>
            <person name="Ma J."/>
        </authorList>
    </citation>
    <scope>NUCLEOTIDE SEQUENCE [LARGE SCALE GENOMIC DNA]</scope>
    <source>
        <strain evidence="11">JCM 17441</strain>
    </source>
</reference>
<dbReference type="InterPro" id="IPR010140">
    <property type="entry name" value="Histidinol_P_phosphatase_HisJ"/>
</dbReference>
<dbReference type="NCBIfam" id="TIGR01856">
    <property type="entry name" value="hisJ_fam"/>
    <property type="match status" value="1"/>
</dbReference>